<feature type="region of interest" description="Disordered" evidence="1">
    <location>
        <begin position="1"/>
        <end position="21"/>
    </location>
</feature>
<reference evidence="2 3" key="1">
    <citation type="submission" date="2019-11" db="EMBL/GenBank/DDBJ databases">
        <title>Whole genome sequence of Oryza granulata.</title>
        <authorList>
            <person name="Li W."/>
        </authorList>
    </citation>
    <scope>NUCLEOTIDE SEQUENCE [LARGE SCALE GENOMIC DNA]</scope>
    <source>
        <strain evidence="3">cv. Menghai</strain>
        <tissue evidence="2">Leaf</tissue>
    </source>
</reference>
<dbReference type="Proteomes" id="UP000479710">
    <property type="component" value="Unassembled WGS sequence"/>
</dbReference>
<protein>
    <submittedName>
        <fullName evidence="2">Uncharacterized protein</fullName>
    </submittedName>
</protein>
<evidence type="ECO:0000313" key="3">
    <source>
        <dbReference type="Proteomes" id="UP000479710"/>
    </source>
</evidence>
<evidence type="ECO:0000256" key="1">
    <source>
        <dbReference type="SAM" id="MobiDB-lite"/>
    </source>
</evidence>
<dbReference type="EMBL" id="SPHZ02000005">
    <property type="protein sequence ID" value="KAF0920116.1"/>
    <property type="molecule type" value="Genomic_DNA"/>
</dbReference>
<sequence length="60" mass="6371">MGSSVPGIWVSSPVPGSSVPEPRVWAPVPGRFIPGPQSLEIGHLKKAKSKVDTEYASEEN</sequence>
<proteinExistence type="predicted"/>
<keyword evidence="3" id="KW-1185">Reference proteome</keyword>
<comment type="caution">
    <text evidence="2">The sequence shown here is derived from an EMBL/GenBank/DDBJ whole genome shotgun (WGS) entry which is preliminary data.</text>
</comment>
<evidence type="ECO:0000313" key="2">
    <source>
        <dbReference type="EMBL" id="KAF0920116.1"/>
    </source>
</evidence>
<accession>A0A6G1E6D2</accession>
<dbReference type="AlphaFoldDB" id="A0A6G1E6D2"/>
<name>A0A6G1E6D2_9ORYZ</name>
<gene>
    <name evidence="2" type="ORF">E2562_033361</name>
</gene>
<organism evidence="2 3">
    <name type="scientific">Oryza meyeriana var. granulata</name>
    <dbReference type="NCBI Taxonomy" id="110450"/>
    <lineage>
        <taxon>Eukaryota</taxon>
        <taxon>Viridiplantae</taxon>
        <taxon>Streptophyta</taxon>
        <taxon>Embryophyta</taxon>
        <taxon>Tracheophyta</taxon>
        <taxon>Spermatophyta</taxon>
        <taxon>Magnoliopsida</taxon>
        <taxon>Liliopsida</taxon>
        <taxon>Poales</taxon>
        <taxon>Poaceae</taxon>
        <taxon>BOP clade</taxon>
        <taxon>Oryzoideae</taxon>
        <taxon>Oryzeae</taxon>
        <taxon>Oryzinae</taxon>
        <taxon>Oryza</taxon>
        <taxon>Oryza meyeriana</taxon>
    </lineage>
</organism>